<dbReference type="SUPFAM" id="SSF57850">
    <property type="entry name" value="RING/U-box"/>
    <property type="match status" value="1"/>
</dbReference>
<dbReference type="Gene3D" id="3.30.40.10">
    <property type="entry name" value="Zinc/RING finger domain, C3HC4 (zinc finger)"/>
    <property type="match status" value="1"/>
</dbReference>
<dbReference type="PROSITE" id="PS50089">
    <property type="entry name" value="ZF_RING_2"/>
    <property type="match status" value="1"/>
</dbReference>
<comment type="caution">
    <text evidence="10">The sequence shown here is derived from an EMBL/GenBank/DDBJ whole genome shotgun (WGS) entry which is preliminary data.</text>
</comment>
<dbReference type="EC" id="2.3.2.27" evidence="2"/>
<gene>
    <name evidence="10" type="ORF">HAX54_031379</name>
</gene>
<dbReference type="EMBL" id="JACEIK010003977">
    <property type="protein sequence ID" value="MCD9643720.1"/>
    <property type="molecule type" value="Genomic_DNA"/>
</dbReference>
<dbReference type="InterPro" id="IPR045191">
    <property type="entry name" value="MBR1/2-like"/>
</dbReference>
<keyword evidence="4" id="KW-0479">Metal-binding</keyword>
<dbReference type="Pfam" id="PF13639">
    <property type="entry name" value="zf-RING_2"/>
    <property type="match status" value="1"/>
</dbReference>
<dbReference type="SMART" id="SM00184">
    <property type="entry name" value="RING"/>
    <property type="match status" value="1"/>
</dbReference>
<keyword evidence="7" id="KW-0862">Zinc</keyword>
<organism evidence="10 11">
    <name type="scientific">Datura stramonium</name>
    <name type="common">Jimsonweed</name>
    <name type="synonym">Common thornapple</name>
    <dbReference type="NCBI Taxonomy" id="4076"/>
    <lineage>
        <taxon>Eukaryota</taxon>
        <taxon>Viridiplantae</taxon>
        <taxon>Streptophyta</taxon>
        <taxon>Embryophyta</taxon>
        <taxon>Tracheophyta</taxon>
        <taxon>Spermatophyta</taxon>
        <taxon>Magnoliopsida</taxon>
        <taxon>eudicotyledons</taxon>
        <taxon>Gunneridae</taxon>
        <taxon>Pentapetalae</taxon>
        <taxon>asterids</taxon>
        <taxon>lamiids</taxon>
        <taxon>Solanales</taxon>
        <taxon>Solanaceae</taxon>
        <taxon>Solanoideae</taxon>
        <taxon>Datureae</taxon>
        <taxon>Datura</taxon>
    </lineage>
</organism>
<feature type="domain" description="RING-type" evidence="9">
    <location>
        <begin position="176"/>
        <end position="217"/>
    </location>
</feature>
<dbReference type="InterPro" id="IPR013083">
    <property type="entry name" value="Znf_RING/FYVE/PHD"/>
</dbReference>
<keyword evidence="11" id="KW-1185">Reference proteome</keyword>
<evidence type="ECO:0000259" key="9">
    <source>
        <dbReference type="PROSITE" id="PS50089"/>
    </source>
</evidence>
<evidence type="ECO:0000313" key="11">
    <source>
        <dbReference type="Proteomes" id="UP000823775"/>
    </source>
</evidence>
<dbReference type="PANTHER" id="PTHR22937:SF156">
    <property type="entry name" value="RING-TYPE E3 UBIQUITIN TRANSFERASE"/>
    <property type="match status" value="1"/>
</dbReference>
<proteinExistence type="predicted"/>
<evidence type="ECO:0000256" key="6">
    <source>
        <dbReference type="ARBA" id="ARBA00022786"/>
    </source>
</evidence>
<dbReference type="CDD" id="cd16454">
    <property type="entry name" value="RING-H2_PA-TM-RING"/>
    <property type="match status" value="1"/>
</dbReference>
<comment type="catalytic activity">
    <reaction evidence="1">
        <text>S-ubiquitinyl-[E2 ubiquitin-conjugating enzyme]-L-cysteine + [acceptor protein]-L-lysine = [E2 ubiquitin-conjugating enzyme]-L-cysteine + N(6)-ubiquitinyl-[acceptor protein]-L-lysine.</text>
        <dbReference type="EC" id="2.3.2.27"/>
    </reaction>
</comment>
<evidence type="ECO:0000256" key="4">
    <source>
        <dbReference type="ARBA" id="ARBA00022723"/>
    </source>
</evidence>
<accession>A0ABS8VC04</accession>
<evidence type="ECO:0000256" key="3">
    <source>
        <dbReference type="ARBA" id="ARBA00022679"/>
    </source>
</evidence>
<sequence>MSQRINNEVREPRRTTARMSVNINNRTRYTNIGARRSILDQVDGGDNEEENHNEVWLARMSTVSSNNNASSTSTNIRALQSSLDQVDGDEEEEEENYNDIPYTYIRTHIPYTYVQTHTSFLDQVDGDEEEEGENYNEFLDHDMLEYLKTRTYHAPLTMDIGVNEGGDVVVEEQETCAICLLEYRDEVTIGTLQCGHEFHVECINKWLMWKKTCPFCRAEVVSIRDEVRI</sequence>
<evidence type="ECO:0000256" key="1">
    <source>
        <dbReference type="ARBA" id="ARBA00000900"/>
    </source>
</evidence>
<keyword evidence="6" id="KW-0833">Ubl conjugation pathway</keyword>
<evidence type="ECO:0000256" key="8">
    <source>
        <dbReference type="PROSITE-ProRule" id="PRU00175"/>
    </source>
</evidence>
<keyword evidence="5 8" id="KW-0863">Zinc-finger</keyword>
<evidence type="ECO:0000256" key="2">
    <source>
        <dbReference type="ARBA" id="ARBA00012483"/>
    </source>
</evidence>
<reference evidence="10 11" key="1">
    <citation type="journal article" date="2021" name="BMC Genomics">
        <title>Datura genome reveals duplications of psychoactive alkaloid biosynthetic genes and high mutation rate following tissue culture.</title>
        <authorList>
            <person name="Rajewski A."/>
            <person name="Carter-House D."/>
            <person name="Stajich J."/>
            <person name="Litt A."/>
        </authorList>
    </citation>
    <scope>NUCLEOTIDE SEQUENCE [LARGE SCALE GENOMIC DNA]</scope>
    <source>
        <strain evidence="10">AR-01</strain>
    </source>
</reference>
<dbReference type="Proteomes" id="UP000823775">
    <property type="component" value="Unassembled WGS sequence"/>
</dbReference>
<dbReference type="PANTHER" id="PTHR22937">
    <property type="entry name" value="E3 UBIQUITIN-PROTEIN LIGASE RNF165"/>
    <property type="match status" value="1"/>
</dbReference>
<protein>
    <recommendedName>
        <fullName evidence="2">RING-type E3 ubiquitin transferase</fullName>
        <ecNumber evidence="2">2.3.2.27</ecNumber>
    </recommendedName>
</protein>
<evidence type="ECO:0000256" key="7">
    <source>
        <dbReference type="ARBA" id="ARBA00022833"/>
    </source>
</evidence>
<dbReference type="InterPro" id="IPR001841">
    <property type="entry name" value="Znf_RING"/>
</dbReference>
<keyword evidence="3" id="KW-0808">Transferase</keyword>
<evidence type="ECO:0000256" key="5">
    <source>
        <dbReference type="ARBA" id="ARBA00022771"/>
    </source>
</evidence>
<evidence type="ECO:0000313" key="10">
    <source>
        <dbReference type="EMBL" id="MCD9643720.1"/>
    </source>
</evidence>
<name>A0ABS8VC04_DATST</name>